<dbReference type="GO" id="GO:0016616">
    <property type="term" value="F:oxidoreductase activity, acting on the CH-OH group of donors, NAD or NADP as acceptor"/>
    <property type="evidence" value="ECO:0007669"/>
    <property type="project" value="UniProtKB-ARBA"/>
</dbReference>
<dbReference type="Proteomes" id="UP000308730">
    <property type="component" value="Unassembled WGS sequence"/>
</dbReference>
<keyword evidence="2" id="KW-0521">NADP</keyword>
<evidence type="ECO:0000256" key="6">
    <source>
        <dbReference type="PIRSR" id="PIRSR000097-3"/>
    </source>
</evidence>
<dbReference type="InterPro" id="IPR044494">
    <property type="entry name" value="AKR3C2/3"/>
</dbReference>
<protein>
    <recommendedName>
        <fullName evidence="7">NADP-dependent oxidoreductase domain-containing protein</fullName>
    </recommendedName>
</protein>
<dbReference type="SUPFAM" id="SSF51430">
    <property type="entry name" value="NAD(P)-linked oxidoreductase"/>
    <property type="match status" value="1"/>
</dbReference>
<dbReference type="PANTHER" id="PTHR43827:SF3">
    <property type="entry name" value="NADP-DEPENDENT OXIDOREDUCTASE DOMAIN-CONTAINING PROTEIN"/>
    <property type="match status" value="1"/>
</dbReference>
<dbReference type="PROSITE" id="PS00062">
    <property type="entry name" value="ALDOKETO_REDUCTASE_2"/>
    <property type="match status" value="1"/>
</dbReference>
<evidence type="ECO:0000256" key="4">
    <source>
        <dbReference type="PIRSR" id="PIRSR000097-1"/>
    </source>
</evidence>
<evidence type="ECO:0000313" key="9">
    <source>
        <dbReference type="Proteomes" id="UP000308730"/>
    </source>
</evidence>
<dbReference type="InterPro" id="IPR023210">
    <property type="entry name" value="NADP_OxRdtase_dom"/>
</dbReference>
<reference evidence="8 9" key="1">
    <citation type="submission" date="2019-02" db="EMBL/GenBank/DDBJ databases">
        <title>Genome sequencing of the rare red list fungi Antrodiella citrinella (Flaviporus citrinellus).</title>
        <authorList>
            <person name="Buettner E."/>
            <person name="Kellner H."/>
        </authorList>
    </citation>
    <scope>NUCLEOTIDE SEQUENCE [LARGE SCALE GENOMIC DNA]</scope>
    <source>
        <strain evidence="8 9">DSM 108506</strain>
    </source>
</reference>
<dbReference type="CDD" id="cd19120">
    <property type="entry name" value="AKR_AKR3C2-3"/>
    <property type="match status" value="1"/>
</dbReference>
<dbReference type="PIRSF" id="PIRSF000097">
    <property type="entry name" value="AKR"/>
    <property type="match status" value="1"/>
</dbReference>
<evidence type="ECO:0000313" key="8">
    <source>
        <dbReference type="EMBL" id="THH33950.1"/>
    </source>
</evidence>
<evidence type="ECO:0000259" key="7">
    <source>
        <dbReference type="Pfam" id="PF00248"/>
    </source>
</evidence>
<accession>A0A4S4ND71</accession>
<dbReference type="PANTHER" id="PTHR43827">
    <property type="entry name" value="2,5-DIKETO-D-GLUCONIC ACID REDUCTASE"/>
    <property type="match status" value="1"/>
</dbReference>
<dbReference type="Gene3D" id="3.20.20.100">
    <property type="entry name" value="NADP-dependent oxidoreductase domain"/>
    <property type="match status" value="1"/>
</dbReference>
<evidence type="ECO:0000256" key="3">
    <source>
        <dbReference type="ARBA" id="ARBA00023002"/>
    </source>
</evidence>
<evidence type="ECO:0000256" key="1">
    <source>
        <dbReference type="ARBA" id="ARBA00007905"/>
    </source>
</evidence>
<dbReference type="PRINTS" id="PR00069">
    <property type="entry name" value="ALDKETRDTASE"/>
</dbReference>
<feature type="active site" description="Proton donor" evidence="4">
    <location>
        <position position="51"/>
    </location>
</feature>
<organism evidence="8 9">
    <name type="scientific">Antrodiella citrinella</name>
    <dbReference type="NCBI Taxonomy" id="2447956"/>
    <lineage>
        <taxon>Eukaryota</taxon>
        <taxon>Fungi</taxon>
        <taxon>Dikarya</taxon>
        <taxon>Basidiomycota</taxon>
        <taxon>Agaricomycotina</taxon>
        <taxon>Agaricomycetes</taxon>
        <taxon>Polyporales</taxon>
        <taxon>Steccherinaceae</taxon>
        <taxon>Antrodiella</taxon>
    </lineage>
</organism>
<dbReference type="InterPro" id="IPR018170">
    <property type="entry name" value="Aldo/ket_reductase_CS"/>
</dbReference>
<name>A0A4S4ND71_9APHY</name>
<dbReference type="GO" id="GO:0016652">
    <property type="term" value="F:oxidoreductase activity, acting on NAD(P)H as acceptor"/>
    <property type="evidence" value="ECO:0007669"/>
    <property type="project" value="InterPro"/>
</dbReference>
<comment type="similarity">
    <text evidence="1">Belongs to the aldo/keto reductase family.</text>
</comment>
<dbReference type="InterPro" id="IPR020471">
    <property type="entry name" value="AKR"/>
</dbReference>
<gene>
    <name evidence="8" type="ORF">EUX98_g208</name>
</gene>
<keyword evidence="9" id="KW-1185">Reference proteome</keyword>
<evidence type="ECO:0000256" key="5">
    <source>
        <dbReference type="PIRSR" id="PIRSR000097-2"/>
    </source>
</evidence>
<sequence>MSTLTIPLNDGSKIPWLGFGTGTALYSKDATKSVLAAISAGFVHLDGAQMYANEESLGDAIVQCGLPRSSLWVTTKLNTVPAGKDVRWTLEESLRKLKTDYVDLFLIHNPQQHPDIKATWKQMEELKKAGLARSIGVSNFTVKYLKQVFEVATIKPTVIQNEYHPYIVKASEAVKAFAQEHDIVYASYGALSPIFRFPNGPVTPVIERAAKRLSDVRGKPVTPGQVLQVWLRQQGIIAISTSNKVERLKEYLDVENIPELTGEEMQAIKTEGAKEHHRVFMTWLENES</sequence>
<dbReference type="Pfam" id="PF00248">
    <property type="entry name" value="Aldo_ket_red"/>
    <property type="match status" value="1"/>
</dbReference>
<feature type="domain" description="NADP-dependent oxidoreductase" evidence="7">
    <location>
        <begin position="23"/>
        <end position="269"/>
    </location>
</feature>
<comment type="caution">
    <text evidence="8">The sequence shown here is derived from an EMBL/GenBank/DDBJ whole genome shotgun (WGS) entry which is preliminary data.</text>
</comment>
<keyword evidence="3" id="KW-0560">Oxidoreductase</keyword>
<dbReference type="InterPro" id="IPR036812">
    <property type="entry name" value="NAD(P)_OxRdtase_dom_sf"/>
</dbReference>
<feature type="binding site" evidence="5">
    <location>
        <position position="108"/>
    </location>
    <ligand>
        <name>substrate</name>
    </ligand>
</feature>
<evidence type="ECO:0000256" key="2">
    <source>
        <dbReference type="ARBA" id="ARBA00022857"/>
    </source>
</evidence>
<dbReference type="OrthoDB" id="416253at2759"/>
<dbReference type="AlphaFoldDB" id="A0A4S4ND71"/>
<dbReference type="EMBL" id="SGPM01000002">
    <property type="protein sequence ID" value="THH33950.1"/>
    <property type="molecule type" value="Genomic_DNA"/>
</dbReference>
<feature type="site" description="Lowers pKa of active site Tyr" evidence="6">
    <location>
        <position position="76"/>
    </location>
</feature>
<proteinExistence type="inferred from homology"/>